<keyword evidence="3" id="KW-1185">Reference proteome</keyword>
<name>A0ABN7WMB6_GIGMA</name>
<feature type="non-terminal residue" evidence="2">
    <location>
        <position position="49"/>
    </location>
</feature>
<proteinExistence type="predicted"/>
<evidence type="ECO:0000313" key="2">
    <source>
        <dbReference type="EMBL" id="CAG8835892.1"/>
    </source>
</evidence>
<gene>
    <name evidence="2" type="ORF">GMARGA_LOCUS32778</name>
</gene>
<dbReference type="Proteomes" id="UP000789901">
    <property type="component" value="Unassembled WGS sequence"/>
</dbReference>
<evidence type="ECO:0000313" key="3">
    <source>
        <dbReference type="Proteomes" id="UP000789901"/>
    </source>
</evidence>
<feature type="compositionally biased region" description="Basic and acidic residues" evidence="1">
    <location>
        <begin position="31"/>
        <end position="42"/>
    </location>
</feature>
<evidence type="ECO:0000256" key="1">
    <source>
        <dbReference type="SAM" id="MobiDB-lite"/>
    </source>
</evidence>
<dbReference type="EMBL" id="CAJVQB010052415">
    <property type="protein sequence ID" value="CAG8835892.1"/>
    <property type="molecule type" value="Genomic_DNA"/>
</dbReference>
<protein>
    <submittedName>
        <fullName evidence="2">28554_t:CDS:1</fullName>
    </submittedName>
</protein>
<comment type="caution">
    <text evidence="2">The sequence shown here is derived from an EMBL/GenBank/DDBJ whole genome shotgun (WGS) entry which is preliminary data.</text>
</comment>
<sequence length="49" mass="5637">MTPLKLAEEALGWTTSITRPEKTTPMTKKHWKDDSTSERSNEMDNSNNK</sequence>
<reference evidence="2 3" key="1">
    <citation type="submission" date="2021-06" db="EMBL/GenBank/DDBJ databases">
        <authorList>
            <person name="Kallberg Y."/>
            <person name="Tangrot J."/>
            <person name="Rosling A."/>
        </authorList>
    </citation>
    <scope>NUCLEOTIDE SEQUENCE [LARGE SCALE GENOMIC DNA]</scope>
    <source>
        <strain evidence="2 3">120-4 pot B 10/14</strain>
    </source>
</reference>
<organism evidence="2 3">
    <name type="scientific">Gigaspora margarita</name>
    <dbReference type="NCBI Taxonomy" id="4874"/>
    <lineage>
        <taxon>Eukaryota</taxon>
        <taxon>Fungi</taxon>
        <taxon>Fungi incertae sedis</taxon>
        <taxon>Mucoromycota</taxon>
        <taxon>Glomeromycotina</taxon>
        <taxon>Glomeromycetes</taxon>
        <taxon>Diversisporales</taxon>
        <taxon>Gigasporaceae</taxon>
        <taxon>Gigaspora</taxon>
    </lineage>
</organism>
<accession>A0ABN7WMB6</accession>
<feature type="region of interest" description="Disordered" evidence="1">
    <location>
        <begin position="1"/>
        <end position="49"/>
    </location>
</feature>